<evidence type="ECO:0000256" key="2">
    <source>
        <dbReference type="PIRSR" id="PIRSR631098-51"/>
    </source>
</evidence>
<comment type="similarity">
    <text evidence="1">Belongs to the arthropod CHH/MIH/GIH/VIH hormone family.</text>
</comment>
<dbReference type="SUPFAM" id="SSF81778">
    <property type="entry name" value="Crustacean CHH/MIH/GIH neurohormone"/>
    <property type="match status" value="1"/>
</dbReference>
<feature type="disulfide bond" evidence="2">
    <location>
        <begin position="70"/>
        <end position="100"/>
    </location>
</feature>
<evidence type="ECO:0000313" key="3">
    <source>
        <dbReference type="EMBL" id="CAL4109915.1"/>
    </source>
</evidence>
<dbReference type="Gene3D" id="1.10.2010.10">
    <property type="entry name" value="Crustacean CHH/MIH/GIH neurohormone"/>
    <property type="match status" value="1"/>
</dbReference>
<dbReference type="Proteomes" id="UP001497623">
    <property type="component" value="Unassembled WGS sequence"/>
</dbReference>
<keyword evidence="2" id="KW-1015">Disulfide bond</keyword>
<proteinExistence type="inferred from homology"/>
<accession>A0AAV2R3J1</accession>
<name>A0AAV2R3J1_MEGNR</name>
<sequence length="123" mass="13768">MVVGATRAATTSDARPQLKCWVVLTVAVVLVLVGDVSEARHLRGQSHLSQCDIAGKRHILARVEQICTDCRNLYGFSNEAATVGHNCRQQCYANPHFELCMRDVMMGHRIMEYRLLISLLQIS</sequence>
<keyword evidence="4" id="KW-1185">Reference proteome</keyword>
<feature type="disulfide bond" evidence="2">
    <location>
        <begin position="51"/>
        <end position="91"/>
    </location>
</feature>
<dbReference type="AlphaFoldDB" id="A0AAV2R3J1"/>
<evidence type="ECO:0000313" key="4">
    <source>
        <dbReference type="Proteomes" id="UP001497623"/>
    </source>
</evidence>
<comment type="caution">
    <text evidence="3">The sequence shown here is derived from an EMBL/GenBank/DDBJ whole genome shotgun (WGS) entry which is preliminary data.</text>
</comment>
<reference evidence="3 4" key="1">
    <citation type="submission" date="2024-05" db="EMBL/GenBank/DDBJ databases">
        <authorList>
            <person name="Wallberg A."/>
        </authorList>
    </citation>
    <scope>NUCLEOTIDE SEQUENCE [LARGE SCALE GENOMIC DNA]</scope>
</reference>
<dbReference type="InterPro" id="IPR035957">
    <property type="entry name" value="Crust_neurohorm_sf"/>
</dbReference>
<dbReference type="InterPro" id="IPR031098">
    <property type="entry name" value="Crust_neurohorm"/>
</dbReference>
<organism evidence="3 4">
    <name type="scientific">Meganyctiphanes norvegica</name>
    <name type="common">Northern krill</name>
    <name type="synonym">Thysanopoda norvegica</name>
    <dbReference type="NCBI Taxonomy" id="48144"/>
    <lineage>
        <taxon>Eukaryota</taxon>
        <taxon>Metazoa</taxon>
        <taxon>Ecdysozoa</taxon>
        <taxon>Arthropoda</taxon>
        <taxon>Crustacea</taxon>
        <taxon>Multicrustacea</taxon>
        <taxon>Malacostraca</taxon>
        <taxon>Eumalacostraca</taxon>
        <taxon>Eucarida</taxon>
        <taxon>Euphausiacea</taxon>
        <taxon>Euphausiidae</taxon>
        <taxon>Meganyctiphanes</taxon>
    </lineage>
</organism>
<dbReference type="EMBL" id="CAXKWB010014166">
    <property type="protein sequence ID" value="CAL4109915.1"/>
    <property type="molecule type" value="Genomic_DNA"/>
</dbReference>
<protein>
    <submittedName>
        <fullName evidence="3">Uncharacterized protein</fullName>
    </submittedName>
</protein>
<dbReference type="Pfam" id="PF01147">
    <property type="entry name" value="Crust_neurohorm"/>
    <property type="match status" value="1"/>
</dbReference>
<evidence type="ECO:0000256" key="1">
    <source>
        <dbReference type="ARBA" id="ARBA00005447"/>
    </source>
</evidence>
<gene>
    <name evidence="3" type="ORF">MNOR_LOCUS19233</name>
</gene>
<feature type="disulfide bond" evidence="2">
    <location>
        <begin position="67"/>
        <end position="87"/>
    </location>
</feature>